<evidence type="ECO:0000256" key="3">
    <source>
        <dbReference type="ARBA" id="ARBA00022896"/>
    </source>
</evidence>
<dbReference type="NCBIfam" id="NF003974">
    <property type="entry name" value="PRK05467.1-3"/>
    <property type="match status" value="1"/>
</dbReference>
<dbReference type="OrthoDB" id="9812472at2"/>
<reference evidence="9 10" key="1">
    <citation type="submission" date="2016-10" db="EMBL/GenBank/DDBJ databases">
        <authorList>
            <person name="de Groot N.N."/>
        </authorList>
    </citation>
    <scope>NUCLEOTIDE SEQUENCE [LARGE SCALE GENOMIC DNA]</scope>
    <source>
        <strain evidence="9 10">JCM 21544</strain>
    </source>
</reference>
<evidence type="ECO:0000256" key="7">
    <source>
        <dbReference type="HAMAP-Rule" id="MF_00657"/>
    </source>
</evidence>
<dbReference type="AlphaFoldDB" id="A0A1G9MBB6"/>
<keyword evidence="2 7" id="KW-0479">Metal-binding</keyword>
<feature type="binding site" evidence="7">
    <location>
        <position position="96"/>
    </location>
    <ligand>
        <name>Fe cation</name>
        <dbReference type="ChEBI" id="CHEBI:24875"/>
    </ligand>
</feature>
<dbReference type="GO" id="GO:0006974">
    <property type="term" value="P:DNA damage response"/>
    <property type="evidence" value="ECO:0007669"/>
    <property type="project" value="TreeGrafter"/>
</dbReference>
<dbReference type="SUPFAM" id="SSF51197">
    <property type="entry name" value="Clavaminate synthase-like"/>
    <property type="match status" value="1"/>
</dbReference>
<accession>A0A1G9MBB6</accession>
<dbReference type="Gene3D" id="2.60.120.620">
    <property type="entry name" value="q2cbj1_9rhob like domain"/>
    <property type="match status" value="1"/>
</dbReference>
<evidence type="ECO:0000256" key="4">
    <source>
        <dbReference type="ARBA" id="ARBA00022964"/>
    </source>
</evidence>
<dbReference type="InterPro" id="IPR006620">
    <property type="entry name" value="Pro_4_hyd_alph"/>
</dbReference>
<dbReference type="Gene3D" id="4.10.860.20">
    <property type="entry name" value="Rabenosyn, Rab binding domain"/>
    <property type="match status" value="1"/>
</dbReference>
<dbReference type="STRING" id="137658.SAMN05216186_12847"/>
<evidence type="ECO:0000256" key="6">
    <source>
        <dbReference type="ARBA" id="ARBA00023004"/>
    </source>
</evidence>
<dbReference type="Pfam" id="PF18331">
    <property type="entry name" value="PKHD_C"/>
    <property type="match status" value="1"/>
</dbReference>
<keyword evidence="3 7" id="KW-0847">Vitamin C</keyword>
<dbReference type="Proteomes" id="UP000198706">
    <property type="component" value="Unassembled WGS sequence"/>
</dbReference>
<feature type="binding site" evidence="7">
    <location>
        <position position="159"/>
    </location>
    <ligand>
        <name>Fe cation</name>
        <dbReference type="ChEBI" id="CHEBI:24875"/>
    </ligand>
</feature>
<sequence>MLLHIPQVLSRDEVAALRTELAAHDWVDGVRTSGPQAAGLKHNLQFPADSPAFAGLSQRVADALARHPLFVSAVLPRHILPPMFNCYSGGGRYGNHVDNALQRDRFSGLQVRTDVSTTVFLSEPDEYAGGELIIEDTYGEHEVKLAAGDAIVYPATSLHRVEPVTEGARIAAFLWSQSWVRDAWQRKLLFDLDMNILKLRGQLGDSEEVLGLTSTYHNLLRQWSE</sequence>
<keyword evidence="10" id="KW-1185">Reference proteome</keyword>
<organism evidence="9 10">
    <name type="scientific">Pseudomonas indica</name>
    <dbReference type="NCBI Taxonomy" id="137658"/>
    <lineage>
        <taxon>Bacteria</taxon>
        <taxon>Pseudomonadati</taxon>
        <taxon>Pseudomonadota</taxon>
        <taxon>Gammaproteobacteria</taxon>
        <taxon>Pseudomonadales</taxon>
        <taxon>Pseudomonadaceae</taxon>
        <taxon>Pseudomonas</taxon>
    </lineage>
</organism>
<dbReference type="NCBIfam" id="NF003975">
    <property type="entry name" value="PRK05467.1-4"/>
    <property type="match status" value="1"/>
</dbReference>
<dbReference type="PROSITE" id="PS51471">
    <property type="entry name" value="FE2OG_OXY"/>
    <property type="match status" value="1"/>
</dbReference>
<dbReference type="InterPro" id="IPR023550">
    <property type="entry name" value="PKHD_hydroxylase"/>
</dbReference>
<comment type="cofactor">
    <cofactor evidence="7">
        <name>Fe(2+)</name>
        <dbReference type="ChEBI" id="CHEBI:29033"/>
    </cofactor>
    <text evidence="7">Binds 1 Fe(2+) ion per subunit.</text>
</comment>
<dbReference type="InterPro" id="IPR005123">
    <property type="entry name" value="Oxoglu/Fe-dep_dioxygenase_dom"/>
</dbReference>
<dbReference type="InterPro" id="IPR041097">
    <property type="entry name" value="PKHD_C"/>
</dbReference>
<dbReference type="PANTHER" id="PTHR41536">
    <property type="entry name" value="PKHD-TYPE HYDROXYLASE YBIX"/>
    <property type="match status" value="1"/>
</dbReference>
<dbReference type="GO" id="GO:0031418">
    <property type="term" value="F:L-ascorbic acid binding"/>
    <property type="evidence" value="ECO:0007669"/>
    <property type="project" value="UniProtKB-KW"/>
</dbReference>
<gene>
    <name evidence="9" type="ORF">SAMN05216186_12847</name>
</gene>
<evidence type="ECO:0000313" key="10">
    <source>
        <dbReference type="Proteomes" id="UP000198706"/>
    </source>
</evidence>
<dbReference type="HAMAP" id="MF_00657">
    <property type="entry name" value="Hydroxyl_YbiX"/>
    <property type="match status" value="1"/>
</dbReference>
<dbReference type="PANTHER" id="PTHR41536:SF1">
    <property type="entry name" value="PKHD-TYPE HYDROXYLASE YBIX"/>
    <property type="match status" value="1"/>
</dbReference>
<dbReference type="GO" id="GO:0016706">
    <property type="term" value="F:2-oxoglutarate-dependent dioxygenase activity"/>
    <property type="evidence" value="ECO:0007669"/>
    <property type="project" value="UniProtKB-UniRule"/>
</dbReference>
<dbReference type="GO" id="GO:0006879">
    <property type="term" value="P:intracellular iron ion homeostasis"/>
    <property type="evidence" value="ECO:0007669"/>
    <property type="project" value="TreeGrafter"/>
</dbReference>
<name>A0A1G9MBB6_9PSED</name>
<keyword evidence="6 7" id="KW-0408">Iron</keyword>
<feature type="domain" description="Fe2OG dioxygenase" evidence="8">
    <location>
        <begin position="78"/>
        <end position="178"/>
    </location>
</feature>
<evidence type="ECO:0000256" key="2">
    <source>
        <dbReference type="ARBA" id="ARBA00022723"/>
    </source>
</evidence>
<dbReference type="InterPro" id="IPR044862">
    <property type="entry name" value="Pro_4_hyd_alph_FE2OG_OXY"/>
</dbReference>
<proteinExistence type="inferred from homology"/>
<dbReference type="RefSeq" id="WP_084339446.1">
    <property type="nucleotide sequence ID" value="NZ_CBKZNZ010000163.1"/>
</dbReference>
<evidence type="ECO:0000313" key="9">
    <source>
        <dbReference type="EMBL" id="SDL71572.1"/>
    </source>
</evidence>
<dbReference type="EMBL" id="FNFD01000028">
    <property type="protein sequence ID" value="SDL71572.1"/>
    <property type="molecule type" value="Genomic_DNA"/>
</dbReference>
<comment type="cofactor">
    <cofactor evidence="1 7">
        <name>L-ascorbate</name>
        <dbReference type="ChEBI" id="CHEBI:38290"/>
    </cofactor>
</comment>
<protein>
    <submittedName>
        <fullName evidence="9">PKHD-type hydroxylase</fullName>
    </submittedName>
</protein>
<feature type="binding site" evidence="7">
    <location>
        <position position="98"/>
    </location>
    <ligand>
        <name>Fe cation</name>
        <dbReference type="ChEBI" id="CHEBI:24875"/>
    </ligand>
</feature>
<evidence type="ECO:0000256" key="5">
    <source>
        <dbReference type="ARBA" id="ARBA00023002"/>
    </source>
</evidence>
<evidence type="ECO:0000256" key="1">
    <source>
        <dbReference type="ARBA" id="ARBA00001961"/>
    </source>
</evidence>
<keyword evidence="4 7" id="KW-0223">Dioxygenase</keyword>
<evidence type="ECO:0000259" key="8">
    <source>
        <dbReference type="PROSITE" id="PS51471"/>
    </source>
</evidence>
<dbReference type="Pfam" id="PF13640">
    <property type="entry name" value="2OG-FeII_Oxy_3"/>
    <property type="match status" value="1"/>
</dbReference>
<dbReference type="GO" id="GO:0005506">
    <property type="term" value="F:iron ion binding"/>
    <property type="evidence" value="ECO:0007669"/>
    <property type="project" value="UniProtKB-UniRule"/>
</dbReference>
<feature type="binding site" evidence="7">
    <location>
        <position position="169"/>
    </location>
    <ligand>
        <name>2-oxoglutarate</name>
        <dbReference type="ChEBI" id="CHEBI:16810"/>
    </ligand>
</feature>
<dbReference type="SMART" id="SM00702">
    <property type="entry name" value="P4Hc"/>
    <property type="match status" value="1"/>
</dbReference>
<keyword evidence="5 7" id="KW-0560">Oxidoreductase</keyword>